<feature type="compositionally biased region" description="Polar residues" evidence="2">
    <location>
        <begin position="288"/>
        <end position="310"/>
    </location>
</feature>
<organism evidence="3 4">
    <name type="scientific">Paramuricea clavata</name>
    <name type="common">Red gorgonian</name>
    <name type="synonym">Violescent sea-whip</name>
    <dbReference type="NCBI Taxonomy" id="317549"/>
    <lineage>
        <taxon>Eukaryota</taxon>
        <taxon>Metazoa</taxon>
        <taxon>Cnidaria</taxon>
        <taxon>Anthozoa</taxon>
        <taxon>Octocorallia</taxon>
        <taxon>Malacalcyonacea</taxon>
        <taxon>Plexauridae</taxon>
        <taxon>Paramuricea</taxon>
    </lineage>
</organism>
<dbReference type="EMBL" id="CACRXK020001681">
    <property type="protein sequence ID" value="CAB3990557.1"/>
    <property type="molecule type" value="Genomic_DNA"/>
</dbReference>
<evidence type="ECO:0000313" key="4">
    <source>
        <dbReference type="Proteomes" id="UP001152795"/>
    </source>
</evidence>
<dbReference type="Proteomes" id="UP001152795">
    <property type="component" value="Unassembled WGS sequence"/>
</dbReference>
<evidence type="ECO:0000313" key="3">
    <source>
        <dbReference type="EMBL" id="CAB3990557.1"/>
    </source>
</evidence>
<evidence type="ECO:0000256" key="1">
    <source>
        <dbReference type="SAM" id="Coils"/>
    </source>
</evidence>
<keyword evidence="4" id="KW-1185">Reference proteome</keyword>
<accession>A0A6S7GYN4</accession>
<feature type="region of interest" description="Disordered" evidence="2">
    <location>
        <begin position="279"/>
        <end position="310"/>
    </location>
</feature>
<gene>
    <name evidence="3" type="ORF">PACLA_8A059148</name>
</gene>
<dbReference type="OrthoDB" id="5965693at2759"/>
<evidence type="ECO:0000256" key="2">
    <source>
        <dbReference type="SAM" id="MobiDB-lite"/>
    </source>
</evidence>
<name>A0A6S7GYN4_PARCT</name>
<proteinExistence type="predicted"/>
<keyword evidence="1" id="KW-0175">Coiled coil</keyword>
<protein>
    <submittedName>
        <fullName evidence="3">Uncharacterized protein</fullName>
    </submittedName>
</protein>
<reference evidence="3" key="1">
    <citation type="submission" date="2020-04" db="EMBL/GenBank/DDBJ databases">
        <authorList>
            <person name="Alioto T."/>
            <person name="Alioto T."/>
            <person name="Gomez Garrido J."/>
        </authorList>
    </citation>
    <scope>NUCLEOTIDE SEQUENCE</scope>
    <source>
        <strain evidence="3">A484AB</strain>
    </source>
</reference>
<comment type="caution">
    <text evidence="3">The sequence shown here is derived from an EMBL/GenBank/DDBJ whole genome shotgun (WGS) entry which is preliminary data.</text>
</comment>
<feature type="coiled-coil region" evidence="1">
    <location>
        <begin position="198"/>
        <end position="267"/>
    </location>
</feature>
<sequence>MIIMSSLPSIQTLNSRKPSKSISFDVKDRGKFTKKPVLGESGKLTEDVSHIGIHGNTIKDKTTKSFGEIMGHLGKNEQEKLSKTQKGFEGEPAMYREKDNAVVYSHVVQCLHESFEKDKDIKIKRSDNVNIQLSKMLREKDREIARLREIIRKASLDREHATCADAHSRMRIVELKHRLSNQQRHVEHVTTVERLRCKEKVSNETERLRHERDDARVQLEHYEKLVWQLRKQVEQLGYLSRQRYKTIQELGKKMAAKDKSIQEMRKRMEQAQLIAIPGTSAAERRHSFTNSEPKNITWETPSRLATVNKK</sequence>
<dbReference type="AlphaFoldDB" id="A0A6S7GYN4"/>